<dbReference type="AlphaFoldDB" id="A0A0K2AV89"/>
<accession>A0A0K2AV89</accession>
<organism evidence="2 3">
    <name type="scientific">Streptomyces ambofaciens (strain ATCC 23877 / 3486 / DSM 40053 / JCM 4204 / NBRC 12836 / NRRL B-2516)</name>
    <dbReference type="NCBI Taxonomy" id="278992"/>
    <lineage>
        <taxon>Bacteria</taxon>
        <taxon>Bacillati</taxon>
        <taxon>Actinomycetota</taxon>
        <taxon>Actinomycetes</taxon>
        <taxon>Kitasatosporales</taxon>
        <taxon>Streptomycetaceae</taxon>
        <taxon>Streptomyces</taxon>
    </lineage>
</organism>
<sequence length="76" mass="8582">MTLRKAPPVDRNKPSSGAVSSQFRIYARGREESRPHLTDTRNPSRTMLDISLRVRVHVETLLAAQNDMGVCDAFEQ</sequence>
<proteinExistence type="predicted"/>
<evidence type="ECO:0000256" key="1">
    <source>
        <dbReference type="SAM" id="MobiDB-lite"/>
    </source>
</evidence>
<dbReference type="EMBL" id="CP012382">
    <property type="protein sequence ID" value="AKZ56737.1"/>
    <property type="molecule type" value="Genomic_DNA"/>
</dbReference>
<evidence type="ECO:0000313" key="3">
    <source>
        <dbReference type="Proteomes" id="UP000061018"/>
    </source>
</evidence>
<evidence type="ECO:0000313" key="2">
    <source>
        <dbReference type="EMBL" id="AKZ56737.1"/>
    </source>
</evidence>
<protein>
    <submittedName>
        <fullName evidence="2">Uncharacterized protein</fullName>
    </submittedName>
</protein>
<name>A0A0K2AV89_STRA7</name>
<feature type="region of interest" description="Disordered" evidence="1">
    <location>
        <begin position="1"/>
        <end position="21"/>
    </location>
</feature>
<dbReference type="KEGG" id="samb:SAM23877_3692"/>
<dbReference type="Proteomes" id="UP000061018">
    <property type="component" value="Chromosome"/>
</dbReference>
<reference evidence="3" key="1">
    <citation type="journal article" date="2015" name="J. Biotechnol.">
        <title>Complete genome sequence of Streptomyces ambofaciens ATCC 23877, the spiramycin producer.</title>
        <authorList>
            <person name="Thibessard A."/>
            <person name="Haas D."/>
            <person name="Gerbaud C."/>
            <person name="Aigle B."/>
            <person name="Lautru S."/>
            <person name="Pernodet J.L."/>
            <person name="Leblond P."/>
        </authorList>
    </citation>
    <scope>NUCLEOTIDE SEQUENCE [LARGE SCALE GENOMIC DNA]</scope>
    <source>
        <strain evidence="3">ATCC 23877 / 3486 / DSM 40053 / JCM 4204 / NBRC 12836 / NRRL B-2516</strain>
    </source>
</reference>
<gene>
    <name evidence="2" type="ORF">SAM23877_3692</name>
</gene>